<dbReference type="InterPro" id="IPR009061">
    <property type="entry name" value="DNA-bd_dom_put_sf"/>
</dbReference>
<evidence type="ECO:0000313" key="7">
    <source>
        <dbReference type="Proteomes" id="UP000002212"/>
    </source>
</evidence>
<dbReference type="OrthoDB" id="9802039at2"/>
<dbReference type="InterPro" id="IPR047057">
    <property type="entry name" value="MerR_fam"/>
</dbReference>
<dbReference type="PANTHER" id="PTHR30204">
    <property type="entry name" value="REDOX-CYCLING DRUG-SENSING TRANSCRIPTIONAL ACTIVATOR SOXR"/>
    <property type="match status" value="1"/>
</dbReference>
<dbReference type="HOGENOM" id="CLU_986641_0_0_11"/>
<dbReference type="EMBL" id="AP011116">
    <property type="protein sequence ID" value="BAH55848.1"/>
    <property type="molecule type" value="Genomic_DNA"/>
</dbReference>
<keyword evidence="2" id="KW-0805">Transcription regulation</keyword>
<accession>C1BDA4</accession>
<dbReference type="PRINTS" id="PR00040">
    <property type="entry name" value="HTHMERR"/>
</dbReference>
<dbReference type="InterPro" id="IPR000551">
    <property type="entry name" value="MerR-type_HTH_dom"/>
</dbReference>
<sequence length="243" mass="26806">MAELLISELSRRSGVPATTLRYYEQVGLLPAARSHSGYRLYDEHAEQRLRFISAAKRLHLPLPEIFELLTVWEDEACRSVKSQLRPALDARITEAANGIDELTRLHTELVAARGRLDSLPDRADRCDPQCTFLLDPVTVQGMDVATADRPIACTLDGDDYRTRIDAWHSLLDGCPREQVDTGVRVTVPAESAAELAALIVAEQHCCAFLDFTLGFDRDTVALTITAPADARALIDDLITPTAP</sequence>
<keyword evidence="3" id="KW-0238">DNA-binding</keyword>
<dbReference type="GO" id="GO:0003677">
    <property type="term" value="F:DNA binding"/>
    <property type="evidence" value="ECO:0007669"/>
    <property type="project" value="UniProtKB-KW"/>
</dbReference>
<protein>
    <submittedName>
        <fullName evidence="6">Putative MerR family transcriptional regulator</fullName>
    </submittedName>
</protein>
<dbReference type="PATRIC" id="fig|632772.20.peg.8086"/>
<keyword evidence="6" id="KW-0614">Plasmid</keyword>
<evidence type="ECO:0000259" key="5">
    <source>
        <dbReference type="PROSITE" id="PS50937"/>
    </source>
</evidence>
<dbReference type="Pfam" id="PF13411">
    <property type="entry name" value="MerR_1"/>
    <property type="match status" value="1"/>
</dbReference>
<evidence type="ECO:0000256" key="1">
    <source>
        <dbReference type="ARBA" id="ARBA00022491"/>
    </source>
</evidence>
<name>C1BDA4_RHOOB</name>
<evidence type="ECO:0000256" key="3">
    <source>
        <dbReference type="ARBA" id="ARBA00023125"/>
    </source>
</evidence>
<evidence type="ECO:0000313" key="6">
    <source>
        <dbReference type="EMBL" id="BAH55848.1"/>
    </source>
</evidence>
<keyword evidence="4" id="KW-0804">Transcription</keyword>
<dbReference type="GO" id="GO:0003700">
    <property type="term" value="F:DNA-binding transcription factor activity"/>
    <property type="evidence" value="ECO:0007669"/>
    <property type="project" value="InterPro"/>
</dbReference>
<dbReference type="PANTHER" id="PTHR30204:SF69">
    <property type="entry name" value="MERR-FAMILY TRANSCRIPTIONAL REGULATOR"/>
    <property type="match status" value="1"/>
</dbReference>
<dbReference type="Proteomes" id="UP000002212">
    <property type="component" value="Plasmid pROB01"/>
</dbReference>
<evidence type="ECO:0000256" key="2">
    <source>
        <dbReference type="ARBA" id="ARBA00023015"/>
    </source>
</evidence>
<keyword evidence="1" id="KW-0678">Repressor</keyword>
<reference evidence="6 7" key="1">
    <citation type="submission" date="2009-03" db="EMBL/GenBank/DDBJ databases">
        <title>Comparison of the complete genome sequences of Rhodococcus erythropolis PR4 and Rhodococcus opacus B4.</title>
        <authorList>
            <person name="Takarada H."/>
            <person name="Sekine M."/>
            <person name="Hosoyama A."/>
            <person name="Yamada R."/>
            <person name="Fujisawa T."/>
            <person name="Omata S."/>
            <person name="Shimizu A."/>
            <person name="Tsukatani N."/>
            <person name="Tanikawa S."/>
            <person name="Fujita N."/>
            <person name="Harayama S."/>
        </authorList>
    </citation>
    <scope>NUCLEOTIDE SEQUENCE [LARGE SCALE GENOMIC DNA]</scope>
    <source>
        <strain evidence="6 7">B4</strain>
        <plasmid evidence="6 7">pROB01</plasmid>
    </source>
</reference>
<geneLocation type="plasmid" evidence="6 7">
    <name>pROB01</name>
</geneLocation>
<proteinExistence type="predicted"/>
<dbReference type="SUPFAM" id="SSF46955">
    <property type="entry name" value="Putative DNA-binding domain"/>
    <property type="match status" value="1"/>
</dbReference>
<dbReference type="KEGG" id="rop:ROP_pROB01-03490"/>
<dbReference type="SMART" id="SM00422">
    <property type="entry name" value="HTH_MERR"/>
    <property type="match status" value="1"/>
</dbReference>
<dbReference type="RefSeq" id="WP_007297131.1">
    <property type="nucleotide sequence ID" value="NC_012520.1"/>
</dbReference>
<dbReference type="AlphaFoldDB" id="C1BDA4"/>
<evidence type="ECO:0000256" key="4">
    <source>
        <dbReference type="ARBA" id="ARBA00023163"/>
    </source>
</evidence>
<organism evidence="6 7">
    <name type="scientific">Rhodococcus opacus (strain B4)</name>
    <dbReference type="NCBI Taxonomy" id="632772"/>
    <lineage>
        <taxon>Bacteria</taxon>
        <taxon>Bacillati</taxon>
        <taxon>Actinomycetota</taxon>
        <taxon>Actinomycetes</taxon>
        <taxon>Mycobacteriales</taxon>
        <taxon>Nocardiaceae</taxon>
        <taxon>Rhodococcus</taxon>
    </lineage>
</organism>
<gene>
    <name evidence="6" type="ordered locus">ROP_pROB01-03490</name>
</gene>
<dbReference type="Gene3D" id="1.10.1660.10">
    <property type="match status" value="1"/>
</dbReference>
<dbReference type="PROSITE" id="PS50937">
    <property type="entry name" value="HTH_MERR_2"/>
    <property type="match status" value="1"/>
</dbReference>
<feature type="domain" description="HTH merR-type" evidence="5">
    <location>
        <begin position="3"/>
        <end position="71"/>
    </location>
</feature>